<protein>
    <recommendedName>
        <fullName evidence="3">DUF4283 domain-containing protein</fullName>
    </recommendedName>
</protein>
<evidence type="ECO:0008006" key="3">
    <source>
        <dbReference type="Google" id="ProtNLM"/>
    </source>
</evidence>
<evidence type="ECO:0000313" key="1">
    <source>
        <dbReference type="EMBL" id="MBA0805151.1"/>
    </source>
</evidence>
<dbReference type="AlphaFoldDB" id="A0A7J9H5M6"/>
<gene>
    <name evidence="1" type="ORF">Gohar_004691</name>
</gene>
<reference evidence="1 2" key="1">
    <citation type="journal article" date="2019" name="Genome Biol. Evol.">
        <title>Insights into the evolution of the New World diploid cottons (Gossypium, subgenus Houzingenia) based on genome sequencing.</title>
        <authorList>
            <person name="Grover C.E."/>
            <person name="Arick M.A. 2nd"/>
            <person name="Thrash A."/>
            <person name="Conover J.L."/>
            <person name="Sanders W.S."/>
            <person name="Peterson D.G."/>
            <person name="Frelichowski J.E."/>
            <person name="Scheffler J.A."/>
            <person name="Scheffler B.E."/>
            <person name="Wendel J.F."/>
        </authorList>
    </citation>
    <scope>NUCLEOTIDE SEQUENCE [LARGE SCALE GENOMIC DNA]</scope>
    <source>
        <strain evidence="1">0</strain>
        <tissue evidence="1">Leaf</tissue>
    </source>
</reference>
<evidence type="ECO:0000313" key="2">
    <source>
        <dbReference type="Proteomes" id="UP000593560"/>
    </source>
</evidence>
<sequence>INLACGRWKSQSVVQGVIDPVKLNWLSHCAVGWIEEDFSILNSLWEELLSEGISGVDVFKLSGRTVILSFNDIDTFQSLKKWFLKIEQWSEERDIWGKLVRFDYKTENDDSLIRGRIQIITDQEHRIDDIIELNVGGKSFEVRVVGIDSYTWSVDKCCSSNGGQEESSSESIGKMLSESLTKVQTDHKLVTEVVESSFGEEEGEKEDGQR</sequence>
<organism evidence="1 2">
    <name type="scientific">Gossypium harknessii</name>
    <dbReference type="NCBI Taxonomy" id="34285"/>
    <lineage>
        <taxon>Eukaryota</taxon>
        <taxon>Viridiplantae</taxon>
        <taxon>Streptophyta</taxon>
        <taxon>Embryophyta</taxon>
        <taxon>Tracheophyta</taxon>
        <taxon>Spermatophyta</taxon>
        <taxon>Magnoliopsida</taxon>
        <taxon>eudicotyledons</taxon>
        <taxon>Gunneridae</taxon>
        <taxon>Pentapetalae</taxon>
        <taxon>rosids</taxon>
        <taxon>malvids</taxon>
        <taxon>Malvales</taxon>
        <taxon>Malvaceae</taxon>
        <taxon>Malvoideae</taxon>
        <taxon>Gossypium</taxon>
    </lineage>
</organism>
<keyword evidence="2" id="KW-1185">Reference proteome</keyword>
<comment type="caution">
    <text evidence="1">The sequence shown here is derived from an EMBL/GenBank/DDBJ whole genome shotgun (WGS) entry which is preliminary data.</text>
</comment>
<dbReference type="OrthoDB" id="10358923at2759"/>
<dbReference type="EMBL" id="JABFAD010000008">
    <property type="protein sequence ID" value="MBA0805151.1"/>
    <property type="molecule type" value="Genomic_DNA"/>
</dbReference>
<proteinExistence type="predicted"/>
<name>A0A7J9H5M6_9ROSI</name>
<dbReference type="Proteomes" id="UP000593560">
    <property type="component" value="Unassembled WGS sequence"/>
</dbReference>
<feature type="non-terminal residue" evidence="1">
    <location>
        <position position="210"/>
    </location>
</feature>
<accession>A0A7J9H5M6</accession>